<dbReference type="PROSITE" id="PS51053">
    <property type="entry name" value="SERTA"/>
    <property type="match status" value="1"/>
</dbReference>
<feature type="region of interest" description="Disordered" evidence="1">
    <location>
        <begin position="166"/>
        <end position="185"/>
    </location>
</feature>
<dbReference type="EMBL" id="JAWQEG010003718">
    <property type="protein sequence ID" value="KAK3864793.1"/>
    <property type="molecule type" value="Genomic_DNA"/>
</dbReference>
<dbReference type="InterPro" id="IPR052262">
    <property type="entry name" value="E2F-SERTA_domain_protein"/>
</dbReference>
<feature type="compositionally biased region" description="Acidic residues" evidence="1">
    <location>
        <begin position="102"/>
        <end position="117"/>
    </location>
</feature>
<feature type="region of interest" description="Disordered" evidence="1">
    <location>
        <begin position="570"/>
        <end position="638"/>
    </location>
</feature>
<feature type="domain" description="SERTA" evidence="2">
    <location>
        <begin position="510"/>
        <end position="557"/>
    </location>
</feature>
<accession>A0AAE1F043</accession>
<reference evidence="3" key="1">
    <citation type="submission" date="2023-10" db="EMBL/GenBank/DDBJ databases">
        <title>Genome assemblies of two species of porcelain crab, Petrolisthes cinctipes and Petrolisthes manimaculis (Anomura: Porcellanidae).</title>
        <authorList>
            <person name="Angst P."/>
        </authorList>
    </citation>
    <scope>NUCLEOTIDE SEQUENCE</scope>
    <source>
        <strain evidence="3">PB745_01</strain>
        <tissue evidence="3">Gill</tissue>
    </source>
</reference>
<organism evidence="3 4">
    <name type="scientific">Petrolisthes cinctipes</name>
    <name type="common">Flat porcelain crab</name>
    <dbReference type="NCBI Taxonomy" id="88211"/>
    <lineage>
        <taxon>Eukaryota</taxon>
        <taxon>Metazoa</taxon>
        <taxon>Ecdysozoa</taxon>
        <taxon>Arthropoda</taxon>
        <taxon>Crustacea</taxon>
        <taxon>Multicrustacea</taxon>
        <taxon>Malacostraca</taxon>
        <taxon>Eumalacostraca</taxon>
        <taxon>Eucarida</taxon>
        <taxon>Decapoda</taxon>
        <taxon>Pleocyemata</taxon>
        <taxon>Anomura</taxon>
        <taxon>Galatheoidea</taxon>
        <taxon>Porcellanidae</taxon>
        <taxon>Petrolisthes</taxon>
    </lineage>
</organism>
<dbReference type="AlphaFoldDB" id="A0AAE1F043"/>
<keyword evidence="4" id="KW-1185">Reference proteome</keyword>
<name>A0AAE1F043_PETCI</name>
<evidence type="ECO:0000259" key="2">
    <source>
        <dbReference type="PROSITE" id="PS51053"/>
    </source>
</evidence>
<dbReference type="GO" id="GO:0005634">
    <property type="term" value="C:nucleus"/>
    <property type="evidence" value="ECO:0007669"/>
    <property type="project" value="TreeGrafter"/>
</dbReference>
<feature type="compositionally biased region" description="Pro residues" evidence="1">
    <location>
        <begin position="584"/>
        <end position="612"/>
    </location>
</feature>
<feature type="compositionally biased region" description="Polar residues" evidence="1">
    <location>
        <begin position="720"/>
        <end position="737"/>
    </location>
</feature>
<gene>
    <name evidence="3" type="ORF">Pcinc_029544</name>
</gene>
<evidence type="ECO:0000256" key="1">
    <source>
        <dbReference type="SAM" id="MobiDB-lite"/>
    </source>
</evidence>
<dbReference type="Pfam" id="PF06031">
    <property type="entry name" value="SERTA"/>
    <property type="match status" value="1"/>
</dbReference>
<dbReference type="Proteomes" id="UP001286313">
    <property type="component" value="Unassembled WGS sequence"/>
</dbReference>
<dbReference type="InterPro" id="IPR009263">
    <property type="entry name" value="SERTA_dom"/>
</dbReference>
<comment type="caution">
    <text evidence="3">The sequence shown here is derived from an EMBL/GenBank/DDBJ whole genome shotgun (WGS) entry which is preliminary data.</text>
</comment>
<dbReference type="PANTHER" id="PTHR16277:SF7">
    <property type="entry name" value="RE12330P"/>
    <property type="match status" value="1"/>
</dbReference>
<dbReference type="PANTHER" id="PTHR16277">
    <property type="entry name" value="CELL DIVISION CYCLE ASSOCIATED PROTEIN 4/SERTA DOMAIN-CONTAINING PROTEIN 2"/>
    <property type="match status" value="1"/>
</dbReference>
<feature type="compositionally biased region" description="Low complexity" evidence="1">
    <location>
        <begin position="140"/>
        <end position="155"/>
    </location>
</feature>
<protein>
    <recommendedName>
        <fullName evidence="2">SERTA domain-containing protein</fullName>
    </recommendedName>
</protein>
<feature type="compositionally biased region" description="Low complexity" evidence="1">
    <location>
        <begin position="667"/>
        <end position="677"/>
    </location>
</feature>
<feature type="region of interest" description="Disordered" evidence="1">
    <location>
        <begin position="665"/>
        <end position="761"/>
    </location>
</feature>
<feature type="region of interest" description="Disordered" evidence="1">
    <location>
        <begin position="1"/>
        <end position="25"/>
    </location>
</feature>
<feature type="compositionally biased region" description="Polar residues" evidence="1">
    <location>
        <begin position="61"/>
        <end position="71"/>
    </location>
</feature>
<evidence type="ECO:0000313" key="3">
    <source>
        <dbReference type="EMBL" id="KAK3864793.1"/>
    </source>
</evidence>
<proteinExistence type="predicted"/>
<feature type="region of interest" description="Disordered" evidence="1">
    <location>
        <begin position="52"/>
        <end position="155"/>
    </location>
</feature>
<sequence>MGLPRASGKRGWSGEEGEDSVPAAKVLCTSPPHALCAEDVLQHPTLTHAHASTPALECELTSGTNDPTSTQLEEEEDEEEDLHRRVSGLPGHHHFTHHHSDDEDPSDDDFIDDEEDKDSGFIDSNSIDNSSDDEVETRTLTSDSRGSCSSSGASTSLQLSLSQVLAPVSPQPPTTTTTTTTTSSSSCTLNNTVTNFVTAGLTSSLPGTTPAPLTITSPGTTPALTITTPSPASALTISSPIPAPSLTMTSPGTPPAISIPVPVTTITTTTTVGCEEEGESMTECENQEVAVTGREERGVSVTGSLTTVTATQTGTVVTSAYQGALPSPTYEPHPFTYTGEGYPARPSTPSWESCNYYDGSQPTTNKYMEISPSKSSSSQSIQCDENGKSYLELGSASPYTHTYSSECGNYTTSPSTYHSQPYNQTYTSSSSYAQPNLYYNPRQSYSPNPYNVYPAGENYTNFEGEPGCSYGYGGSAYNGGRTGLPPNRGPPRCMSPYCDPTRGSPRPSCYHQQRLSVLNLSMFKLNRFRQFPDPSLHRSVLICNTLRHIERELEAEGVSVASLLAHSHTHTAHPHLQGASSTPGTPPCPEPIPSSPPSSPPPTEEGPLPPMHSPLVGSPLATPPPSTPTSPAVTHYNPPVSSYPAVQYMPSDHTPVYDGRETVHLRPYPTLPTTTHTQTEEGPSGVEENTAETEDTPTPSSPRPSPQPQEERTDAINWCSVLSLSSQTDLDSMNNNEYGDWSGEGSSSMDYSRTEDAPNLKLPSLSADDVLKSFPEASKRLEANEDLDSIINVLVGS</sequence>
<evidence type="ECO:0000313" key="4">
    <source>
        <dbReference type="Proteomes" id="UP001286313"/>
    </source>
</evidence>